<evidence type="ECO:0000313" key="1">
    <source>
        <dbReference type="EMBL" id="EDO00175.1"/>
    </source>
</evidence>
<protein>
    <submittedName>
        <fullName evidence="1">Uncharacterized protein</fullName>
    </submittedName>
</protein>
<reference evidence="2" key="1">
    <citation type="journal article" date="2011" name="PLoS Genet.">
        <title>Genomic analysis of the necrotrophic fungal pathogens Sclerotinia sclerotiorum and Botrytis cinerea.</title>
        <authorList>
            <person name="Amselem J."/>
            <person name="Cuomo C.A."/>
            <person name="van Kan J.A."/>
            <person name="Viaud M."/>
            <person name="Benito E.P."/>
            <person name="Couloux A."/>
            <person name="Coutinho P.M."/>
            <person name="de Vries R.P."/>
            <person name="Dyer P.S."/>
            <person name="Fillinger S."/>
            <person name="Fournier E."/>
            <person name="Gout L."/>
            <person name="Hahn M."/>
            <person name="Kohn L."/>
            <person name="Lapalu N."/>
            <person name="Plummer K.M."/>
            <person name="Pradier J.M."/>
            <person name="Quevillon E."/>
            <person name="Sharon A."/>
            <person name="Simon A."/>
            <person name="ten Have A."/>
            <person name="Tudzynski B."/>
            <person name="Tudzynski P."/>
            <person name="Wincker P."/>
            <person name="Andrew M."/>
            <person name="Anthouard V."/>
            <person name="Beever R.E."/>
            <person name="Beffa R."/>
            <person name="Benoit I."/>
            <person name="Bouzid O."/>
            <person name="Brault B."/>
            <person name="Chen Z."/>
            <person name="Choquer M."/>
            <person name="Collemare J."/>
            <person name="Cotton P."/>
            <person name="Danchin E.G."/>
            <person name="Da Silva C."/>
            <person name="Gautier A."/>
            <person name="Giraud C."/>
            <person name="Giraud T."/>
            <person name="Gonzalez C."/>
            <person name="Grossetete S."/>
            <person name="Guldener U."/>
            <person name="Henrissat B."/>
            <person name="Howlett B.J."/>
            <person name="Kodira C."/>
            <person name="Kretschmer M."/>
            <person name="Lappartient A."/>
            <person name="Leroch M."/>
            <person name="Levis C."/>
            <person name="Mauceli E."/>
            <person name="Neuveglise C."/>
            <person name="Oeser B."/>
            <person name="Pearson M."/>
            <person name="Poulain J."/>
            <person name="Poussereau N."/>
            <person name="Quesneville H."/>
            <person name="Rascle C."/>
            <person name="Schumacher J."/>
            <person name="Segurens B."/>
            <person name="Sexton A."/>
            <person name="Silva E."/>
            <person name="Sirven C."/>
            <person name="Soanes D.M."/>
            <person name="Talbot N.J."/>
            <person name="Templeton M."/>
            <person name="Yandava C."/>
            <person name="Yarden O."/>
            <person name="Zeng Q."/>
            <person name="Rollins J.A."/>
            <person name="Lebrun M.H."/>
            <person name="Dickman M."/>
        </authorList>
    </citation>
    <scope>NUCLEOTIDE SEQUENCE [LARGE SCALE GENOMIC DNA]</scope>
    <source>
        <strain evidence="2">ATCC 18683 / 1980 / Ss-1</strain>
    </source>
</reference>
<name>A7ECJ6_SCLS1</name>
<organism evidence="1 2">
    <name type="scientific">Sclerotinia sclerotiorum (strain ATCC 18683 / 1980 / Ss-1)</name>
    <name type="common">White mold</name>
    <name type="synonym">Whetzelinia sclerotiorum</name>
    <dbReference type="NCBI Taxonomy" id="665079"/>
    <lineage>
        <taxon>Eukaryota</taxon>
        <taxon>Fungi</taxon>
        <taxon>Dikarya</taxon>
        <taxon>Ascomycota</taxon>
        <taxon>Pezizomycotina</taxon>
        <taxon>Leotiomycetes</taxon>
        <taxon>Helotiales</taxon>
        <taxon>Sclerotiniaceae</taxon>
        <taxon>Sclerotinia</taxon>
    </lineage>
</organism>
<dbReference type="KEGG" id="ssl:SS1G_03035"/>
<accession>A7ECJ6</accession>
<dbReference type="InParanoid" id="A7ECJ6"/>
<dbReference type="EMBL" id="CH476623">
    <property type="protein sequence ID" value="EDO00175.1"/>
    <property type="molecule type" value="Genomic_DNA"/>
</dbReference>
<keyword evidence="2" id="KW-1185">Reference proteome</keyword>
<dbReference type="GeneID" id="5492302"/>
<sequence>MDPGVVAPDTISSDFRPLTSPYKLTELRIEGMRGKRDCTIVGSME</sequence>
<dbReference type="AlphaFoldDB" id="A7ECJ6"/>
<dbReference type="HOGENOM" id="CLU_3207882_0_0_1"/>
<evidence type="ECO:0000313" key="2">
    <source>
        <dbReference type="Proteomes" id="UP000001312"/>
    </source>
</evidence>
<proteinExistence type="predicted"/>
<gene>
    <name evidence="1" type="ORF">SS1G_03035</name>
</gene>
<dbReference type="RefSeq" id="XP_001596812.1">
    <property type="nucleotide sequence ID" value="XM_001596762.1"/>
</dbReference>
<dbReference type="Proteomes" id="UP000001312">
    <property type="component" value="Unassembled WGS sequence"/>
</dbReference>